<dbReference type="AlphaFoldDB" id="A0A2I0K8I3"/>
<evidence type="ECO:0000313" key="1">
    <source>
        <dbReference type="EMBL" id="PKI64500.1"/>
    </source>
</evidence>
<sequence length="291" mass="31594">MDWGADSLPLFSCVLGKRMQPKTMRSTPFGPDDCLNASLMAARPPVVDVSGCESTGQAQKGEEGECLLKVNAESTGQAWKCEEGECLLKVNVESTGKALKESTGQARKGEEGERLLKVNAKSTGQARKVLIIVVSGWDAQINVSIGNALVASLCHLWGECCLESADSSVADVAAREDYVASLVVWPFIWAVLVCRECPGLAMRDSSSEVEHLRKRMSLRRMLFSFGSPERPVENLYFSDANGVLLSEASTRGLRGSCWPRMGITRCSQRCPSGSIGYSTCSSTWTLLIRMP</sequence>
<keyword evidence="2" id="KW-1185">Reference proteome</keyword>
<protein>
    <submittedName>
        <fullName evidence="1">Uncharacterized protein</fullName>
    </submittedName>
</protein>
<reference evidence="1 2" key="1">
    <citation type="submission" date="2017-11" db="EMBL/GenBank/DDBJ databases">
        <title>De-novo sequencing of pomegranate (Punica granatum L.) genome.</title>
        <authorList>
            <person name="Akparov Z."/>
            <person name="Amiraslanov A."/>
            <person name="Hajiyeva S."/>
            <person name="Abbasov M."/>
            <person name="Kaur K."/>
            <person name="Hamwieh A."/>
            <person name="Solovyev V."/>
            <person name="Salamov A."/>
            <person name="Braich B."/>
            <person name="Kosarev P."/>
            <person name="Mahmoud A."/>
            <person name="Hajiyev E."/>
            <person name="Babayeva S."/>
            <person name="Izzatullayeva V."/>
            <person name="Mammadov A."/>
            <person name="Mammadov A."/>
            <person name="Sharifova S."/>
            <person name="Ojaghi J."/>
            <person name="Eynullazada K."/>
            <person name="Bayramov B."/>
            <person name="Abdulazimova A."/>
            <person name="Shahmuradov I."/>
        </authorList>
    </citation>
    <scope>NUCLEOTIDE SEQUENCE [LARGE SCALE GENOMIC DNA]</scope>
    <source>
        <strain evidence="2">cv. AG2017</strain>
        <tissue evidence="1">Leaf</tissue>
    </source>
</reference>
<gene>
    <name evidence="1" type="ORF">CRG98_015063</name>
</gene>
<accession>A0A2I0K8I3</accession>
<organism evidence="1 2">
    <name type="scientific">Punica granatum</name>
    <name type="common">Pomegranate</name>
    <dbReference type="NCBI Taxonomy" id="22663"/>
    <lineage>
        <taxon>Eukaryota</taxon>
        <taxon>Viridiplantae</taxon>
        <taxon>Streptophyta</taxon>
        <taxon>Embryophyta</taxon>
        <taxon>Tracheophyta</taxon>
        <taxon>Spermatophyta</taxon>
        <taxon>Magnoliopsida</taxon>
        <taxon>eudicotyledons</taxon>
        <taxon>Gunneridae</taxon>
        <taxon>Pentapetalae</taxon>
        <taxon>rosids</taxon>
        <taxon>malvids</taxon>
        <taxon>Myrtales</taxon>
        <taxon>Lythraceae</taxon>
        <taxon>Punica</taxon>
    </lineage>
</organism>
<dbReference type="Proteomes" id="UP000233551">
    <property type="component" value="Unassembled WGS sequence"/>
</dbReference>
<name>A0A2I0K8I3_PUNGR</name>
<comment type="caution">
    <text evidence="1">The sequence shown here is derived from an EMBL/GenBank/DDBJ whole genome shotgun (WGS) entry which is preliminary data.</text>
</comment>
<proteinExistence type="predicted"/>
<dbReference type="EMBL" id="PGOL01000807">
    <property type="protein sequence ID" value="PKI64500.1"/>
    <property type="molecule type" value="Genomic_DNA"/>
</dbReference>
<evidence type="ECO:0000313" key="2">
    <source>
        <dbReference type="Proteomes" id="UP000233551"/>
    </source>
</evidence>